<sequence length="146" mass="16157">MNFINLTTEFAFVNMTTTANGVISVRTDALEALTAQQLVTIAKSINAEAKVNTKQSKQVAINLIMTELDSVEVVDTNVKTDFEYIPKQASTKTVCYNEFGKIDMEDKVAVRALVDTLVDTLGLNKRVVQSYVSNYRRAIKEAQANS</sequence>
<dbReference type="RefSeq" id="YP_009279975.1">
    <property type="nucleotide sequence ID" value="NC_031020.1"/>
</dbReference>
<proteinExistence type="predicted"/>
<evidence type="ECO:0000313" key="2">
    <source>
        <dbReference type="Proteomes" id="UP000203816"/>
    </source>
</evidence>
<evidence type="ECO:0000313" key="1">
    <source>
        <dbReference type="EMBL" id="ANM46514.1"/>
    </source>
</evidence>
<protein>
    <submittedName>
        <fullName evidence="1">Uncharacterized protein</fullName>
    </submittedName>
</protein>
<keyword evidence="2" id="KW-1185">Reference proteome</keyword>
<dbReference type="EMBL" id="KX078569">
    <property type="protein sequence ID" value="ANM46514.1"/>
    <property type="molecule type" value="Genomic_DNA"/>
</dbReference>
<organism evidence="1 2">
    <name type="scientific">Morganella phage vB_MmoM_MP1</name>
    <dbReference type="NCBI Taxonomy" id="1852628"/>
    <lineage>
        <taxon>Viruses</taxon>
        <taxon>Duplodnaviria</taxon>
        <taxon>Heunggongvirae</taxon>
        <taxon>Uroviricota</taxon>
        <taxon>Caudoviricetes</taxon>
        <taxon>Pantevenvirales</taxon>
        <taxon>Straboviridae</taxon>
        <taxon>Gualtarvirus</taxon>
        <taxon>Gualtarvirus mp1</taxon>
    </lineage>
</organism>
<dbReference type="Proteomes" id="UP000203816">
    <property type="component" value="Segment"/>
</dbReference>
<gene>
    <name evidence="1" type="ORF">MP1_gp0117</name>
</gene>
<dbReference type="KEGG" id="vg:29059436"/>
<name>A0A192Y9V9_9CAUD</name>
<accession>A0A192Y9V9</accession>
<dbReference type="GeneID" id="29059436"/>
<reference evidence="1 2" key="1">
    <citation type="submission" date="2016-04" db="EMBL/GenBank/DDBJ databases">
        <title>Comparative genomics of Morganella phages MP1 and MP2 define new clades among the T4 and T7-like Viruses.</title>
        <authorList>
            <person name="Pinto G."/>
            <person name="Oliveira A."/>
            <person name="Malgorzata L."/>
            <person name="Kropinski A."/>
            <person name="Azeredo J."/>
        </authorList>
    </citation>
    <scope>NUCLEOTIDE SEQUENCE [LARGE SCALE GENOMIC DNA]</scope>
</reference>